<dbReference type="EMBL" id="JBEPMN010000004">
    <property type="protein sequence ID" value="MET3661321.1"/>
    <property type="molecule type" value="Genomic_DNA"/>
</dbReference>
<keyword evidence="2" id="KW-1185">Reference proteome</keyword>
<dbReference type="Proteomes" id="UP001549143">
    <property type="component" value="Unassembled WGS sequence"/>
</dbReference>
<protein>
    <submittedName>
        <fullName evidence="1">Uncharacterized protein</fullName>
    </submittedName>
</protein>
<comment type="caution">
    <text evidence="1">The sequence shown here is derived from an EMBL/GenBank/DDBJ whole genome shotgun (WGS) entry which is preliminary data.</text>
</comment>
<name>A0ABV2KJQ4_9HYPH</name>
<evidence type="ECO:0000313" key="2">
    <source>
        <dbReference type="Proteomes" id="UP001549143"/>
    </source>
</evidence>
<gene>
    <name evidence="1" type="ORF">ABID44_001641</name>
</gene>
<proteinExistence type="predicted"/>
<reference evidence="1 2" key="1">
    <citation type="submission" date="2024-06" db="EMBL/GenBank/DDBJ databases">
        <title>Genomic Encyclopedia of Type Strains, Phase IV (KMG-IV): sequencing the most valuable type-strain genomes for metagenomic binning, comparative biology and taxonomic classification.</title>
        <authorList>
            <person name="Goeker M."/>
        </authorList>
    </citation>
    <scope>NUCLEOTIDE SEQUENCE [LARGE SCALE GENOMIC DNA]</scope>
    <source>
        <strain evidence="1 2">DSM 19730</strain>
    </source>
</reference>
<dbReference type="RefSeq" id="WP_354151191.1">
    <property type="nucleotide sequence ID" value="NZ_JBEPMN010000004.1"/>
</dbReference>
<accession>A0ABV2KJQ4</accession>
<sequence>MAKDIFMPGFIAFVAVAVKPLSAAKMALRHAHAPKGKILLNM</sequence>
<evidence type="ECO:0000313" key="1">
    <source>
        <dbReference type="EMBL" id="MET3661321.1"/>
    </source>
</evidence>
<organism evidence="1 2">
    <name type="scientific">Aquamicrobium ahrensii</name>
    <dbReference type="NCBI Taxonomy" id="469551"/>
    <lineage>
        <taxon>Bacteria</taxon>
        <taxon>Pseudomonadati</taxon>
        <taxon>Pseudomonadota</taxon>
        <taxon>Alphaproteobacteria</taxon>
        <taxon>Hyphomicrobiales</taxon>
        <taxon>Phyllobacteriaceae</taxon>
        <taxon>Aquamicrobium</taxon>
    </lineage>
</organism>